<evidence type="ECO:0000313" key="2">
    <source>
        <dbReference type="Proteomes" id="UP000215914"/>
    </source>
</evidence>
<dbReference type="Proteomes" id="UP000215914">
    <property type="component" value="Chromosome 9"/>
</dbReference>
<proteinExistence type="predicted"/>
<evidence type="ECO:0000313" key="1">
    <source>
        <dbReference type="EMBL" id="OTG13650.1"/>
    </source>
</evidence>
<accession>A0A251TR98</accession>
<reference evidence="2" key="1">
    <citation type="journal article" date="2017" name="Nature">
        <title>The sunflower genome provides insights into oil metabolism, flowering and Asterid evolution.</title>
        <authorList>
            <person name="Badouin H."/>
            <person name="Gouzy J."/>
            <person name="Grassa C.J."/>
            <person name="Murat F."/>
            <person name="Staton S.E."/>
            <person name="Cottret L."/>
            <person name="Lelandais-Briere C."/>
            <person name="Owens G.L."/>
            <person name="Carrere S."/>
            <person name="Mayjonade B."/>
            <person name="Legrand L."/>
            <person name="Gill N."/>
            <person name="Kane N.C."/>
            <person name="Bowers J.E."/>
            <person name="Hubner S."/>
            <person name="Bellec A."/>
            <person name="Berard A."/>
            <person name="Berges H."/>
            <person name="Blanchet N."/>
            <person name="Boniface M.C."/>
            <person name="Brunel D."/>
            <person name="Catrice O."/>
            <person name="Chaidir N."/>
            <person name="Claudel C."/>
            <person name="Donnadieu C."/>
            <person name="Faraut T."/>
            <person name="Fievet G."/>
            <person name="Helmstetter N."/>
            <person name="King M."/>
            <person name="Knapp S.J."/>
            <person name="Lai Z."/>
            <person name="Le Paslier M.C."/>
            <person name="Lippi Y."/>
            <person name="Lorenzon L."/>
            <person name="Mandel J.R."/>
            <person name="Marage G."/>
            <person name="Marchand G."/>
            <person name="Marquand E."/>
            <person name="Bret-Mestries E."/>
            <person name="Morien E."/>
            <person name="Nambeesan S."/>
            <person name="Nguyen T."/>
            <person name="Pegot-Espagnet P."/>
            <person name="Pouilly N."/>
            <person name="Raftis F."/>
            <person name="Sallet E."/>
            <person name="Schiex T."/>
            <person name="Thomas J."/>
            <person name="Vandecasteele C."/>
            <person name="Vares D."/>
            <person name="Vear F."/>
            <person name="Vautrin S."/>
            <person name="Crespi M."/>
            <person name="Mangin B."/>
            <person name="Burke J.M."/>
            <person name="Salse J."/>
            <person name="Munos S."/>
            <person name="Vincourt P."/>
            <person name="Rieseberg L.H."/>
            <person name="Langlade N.B."/>
        </authorList>
    </citation>
    <scope>NUCLEOTIDE SEQUENCE [LARGE SCALE GENOMIC DNA]</scope>
    <source>
        <strain evidence="2">cv. SF193</strain>
    </source>
</reference>
<dbReference type="EMBL" id="CM007898">
    <property type="protein sequence ID" value="OTG13650.1"/>
    <property type="molecule type" value="Genomic_DNA"/>
</dbReference>
<sequence length="61" mass="7131">MRAIGSPQCKIQKIRTHKKSRNHQIPGFEVAGYQDLYFAVQDHFLKLWNGWNRRTIGDSST</sequence>
<keyword evidence="2" id="KW-1185">Reference proteome</keyword>
<name>A0A251TR98_HELAN</name>
<gene>
    <name evidence="1" type="ORF">HannXRQ_Chr09g0240491</name>
</gene>
<dbReference type="InParanoid" id="A0A251TR98"/>
<protein>
    <submittedName>
        <fullName evidence="1">Uncharacterized protein</fullName>
    </submittedName>
</protein>
<dbReference type="AlphaFoldDB" id="A0A251TR98"/>
<organism evidence="1 2">
    <name type="scientific">Helianthus annuus</name>
    <name type="common">Common sunflower</name>
    <dbReference type="NCBI Taxonomy" id="4232"/>
    <lineage>
        <taxon>Eukaryota</taxon>
        <taxon>Viridiplantae</taxon>
        <taxon>Streptophyta</taxon>
        <taxon>Embryophyta</taxon>
        <taxon>Tracheophyta</taxon>
        <taxon>Spermatophyta</taxon>
        <taxon>Magnoliopsida</taxon>
        <taxon>eudicotyledons</taxon>
        <taxon>Gunneridae</taxon>
        <taxon>Pentapetalae</taxon>
        <taxon>asterids</taxon>
        <taxon>campanulids</taxon>
        <taxon>Asterales</taxon>
        <taxon>Asteraceae</taxon>
        <taxon>Asteroideae</taxon>
        <taxon>Heliantheae alliance</taxon>
        <taxon>Heliantheae</taxon>
        <taxon>Helianthus</taxon>
    </lineage>
</organism>